<proteinExistence type="inferred from homology"/>
<dbReference type="InterPro" id="IPR004821">
    <property type="entry name" value="Cyt_trans-like"/>
</dbReference>
<evidence type="ECO:0000256" key="4">
    <source>
        <dbReference type="ARBA" id="ARBA00022642"/>
    </source>
</evidence>
<evidence type="ECO:0000256" key="2">
    <source>
        <dbReference type="ARBA" id="ARBA00005019"/>
    </source>
</evidence>
<evidence type="ECO:0000256" key="5">
    <source>
        <dbReference type="ARBA" id="ARBA00022679"/>
    </source>
</evidence>
<evidence type="ECO:0000256" key="1">
    <source>
        <dbReference type="ARBA" id="ARBA00002324"/>
    </source>
</evidence>
<keyword evidence="9 11" id="KW-0520">NAD</keyword>
<dbReference type="PANTHER" id="PTHR39321:SF3">
    <property type="entry name" value="PHOSPHOPANTETHEINE ADENYLYLTRANSFERASE"/>
    <property type="match status" value="1"/>
</dbReference>
<sequence length="203" mass="22507">MPIVARHVLPHAPTGTAVGLFGGSFDPAHDGHAHVTRHALRAFALDRLWWLVSPGNPLKANGPAPMAQRVARAEALMSHPRVDVTTAEAQLGTRYTADTLRRLMQLYPGRRFVWIMGADNLAGFHHWENWRWIMETVPVAVIARPGQQRRALSSVAARAYADRRVLPIRAQQLASMQAPAWCYITIPMRDISSTQLRAAGGWG</sequence>
<evidence type="ECO:0000313" key="14">
    <source>
        <dbReference type="Proteomes" id="UP001431784"/>
    </source>
</evidence>
<feature type="domain" description="Cytidyltransferase-like" evidence="12">
    <location>
        <begin position="20"/>
        <end position="198"/>
    </location>
</feature>
<evidence type="ECO:0000256" key="8">
    <source>
        <dbReference type="ARBA" id="ARBA00022840"/>
    </source>
</evidence>
<accession>A0ABT5T803</accession>
<comment type="caution">
    <text evidence="13">The sequence shown here is derived from an EMBL/GenBank/DDBJ whole genome shotgun (WGS) entry which is preliminary data.</text>
</comment>
<dbReference type="Proteomes" id="UP001431784">
    <property type="component" value="Unassembled WGS sequence"/>
</dbReference>
<dbReference type="EC" id="2.7.7.18" evidence="11"/>
<dbReference type="GO" id="GO:0004515">
    <property type="term" value="F:nicotinate-nucleotide adenylyltransferase activity"/>
    <property type="evidence" value="ECO:0007669"/>
    <property type="project" value="UniProtKB-EC"/>
</dbReference>
<evidence type="ECO:0000256" key="3">
    <source>
        <dbReference type="ARBA" id="ARBA00009014"/>
    </source>
</evidence>
<dbReference type="NCBIfam" id="NF000845">
    <property type="entry name" value="PRK00071.2-4"/>
    <property type="match status" value="1"/>
</dbReference>
<keyword evidence="6 11" id="KW-0548">Nucleotidyltransferase</keyword>
<dbReference type="PANTHER" id="PTHR39321">
    <property type="entry name" value="NICOTINATE-NUCLEOTIDE ADENYLYLTRANSFERASE-RELATED"/>
    <property type="match status" value="1"/>
</dbReference>
<comment type="catalytic activity">
    <reaction evidence="10 11">
        <text>nicotinate beta-D-ribonucleotide + ATP + H(+) = deamido-NAD(+) + diphosphate</text>
        <dbReference type="Rhea" id="RHEA:22860"/>
        <dbReference type="ChEBI" id="CHEBI:15378"/>
        <dbReference type="ChEBI" id="CHEBI:30616"/>
        <dbReference type="ChEBI" id="CHEBI:33019"/>
        <dbReference type="ChEBI" id="CHEBI:57502"/>
        <dbReference type="ChEBI" id="CHEBI:58437"/>
        <dbReference type="EC" id="2.7.7.18"/>
    </reaction>
</comment>
<gene>
    <name evidence="11" type="primary">nadD</name>
    <name evidence="13" type="ORF">PUT78_03140</name>
</gene>
<evidence type="ECO:0000256" key="11">
    <source>
        <dbReference type="HAMAP-Rule" id="MF_00244"/>
    </source>
</evidence>
<dbReference type="SUPFAM" id="SSF52374">
    <property type="entry name" value="Nucleotidylyl transferase"/>
    <property type="match status" value="1"/>
</dbReference>
<dbReference type="HAMAP" id="MF_00244">
    <property type="entry name" value="NaMN_adenylyltr"/>
    <property type="match status" value="1"/>
</dbReference>
<evidence type="ECO:0000256" key="6">
    <source>
        <dbReference type="ARBA" id="ARBA00022695"/>
    </source>
</evidence>
<comment type="pathway">
    <text evidence="2 11">Cofactor biosynthesis; NAD(+) biosynthesis; deamido-NAD(+) from nicotinate D-ribonucleotide: step 1/1.</text>
</comment>
<protein>
    <recommendedName>
        <fullName evidence="11">Probable nicotinate-nucleotide adenylyltransferase</fullName>
        <ecNumber evidence="11">2.7.7.18</ecNumber>
    </recommendedName>
    <alternativeName>
        <fullName evidence="11">Deamido-NAD(+) diphosphorylase</fullName>
    </alternativeName>
    <alternativeName>
        <fullName evidence="11">Deamido-NAD(+) pyrophosphorylase</fullName>
    </alternativeName>
    <alternativeName>
        <fullName evidence="11">Nicotinate mononucleotide adenylyltransferase</fullName>
        <shortName evidence="11">NaMN adenylyltransferase</shortName>
    </alternativeName>
</protein>
<evidence type="ECO:0000256" key="9">
    <source>
        <dbReference type="ARBA" id="ARBA00023027"/>
    </source>
</evidence>
<dbReference type="Gene3D" id="3.40.50.620">
    <property type="entry name" value="HUPs"/>
    <property type="match status" value="1"/>
</dbReference>
<evidence type="ECO:0000256" key="10">
    <source>
        <dbReference type="ARBA" id="ARBA00048721"/>
    </source>
</evidence>
<comment type="similarity">
    <text evidence="3 11">Belongs to the NadD family.</text>
</comment>
<keyword evidence="4 11" id="KW-0662">Pyridine nucleotide biosynthesis</keyword>
<dbReference type="InterPro" id="IPR005248">
    <property type="entry name" value="NadD/NMNAT"/>
</dbReference>
<dbReference type="InterPro" id="IPR014729">
    <property type="entry name" value="Rossmann-like_a/b/a_fold"/>
</dbReference>
<dbReference type="NCBIfam" id="TIGR00482">
    <property type="entry name" value="nicotinate (nicotinamide) nucleotide adenylyltransferase"/>
    <property type="match status" value="1"/>
</dbReference>
<reference evidence="13" key="1">
    <citation type="submission" date="2023-02" db="EMBL/GenBank/DDBJ databases">
        <title>Description of Roseinatronobacter alkalisoli sp. nov., an alkaliphilic bacerium isolated from soda soil.</title>
        <authorList>
            <person name="Wei W."/>
        </authorList>
    </citation>
    <scope>NUCLEOTIDE SEQUENCE</scope>
    <source>
        <strain evidence="13">HJB301</strain>
    </source>
</reference>
<keyword evidence="5 11" id="KW-0808">Transferase</keyword>
<dbReference type="CDD" id="cd02165">
    <property type="entry name" value="NMNAT"/>
    <property type="match status" value="1"/>
</dbReference>
<keyword evidence="8 11" id="KW-0067">ATP-binding</keyword>
<keyword evidence="7 11" id="KW-0547">Nucleotide-binding</keyword>
<evidence type="ECO:0000259" key="12">
    <source>
        <dbReference type="Pfam" id="PF01467"/>
    </source>
</evidence>
<dbReference type="NCBIfam" id="NF000843">
    <property type="entry name" value="PRK00071.2-2"/>
    <property type="match status" value="1"/>
</dbReference>
<evidence type="ECO:0000313" key="13">
    <source>
        <dbReference type="EMBL" id="MDD7970083.1"/>
    </source>
</evidence>
<keyword evidence="14" id="KW-1185">Reference proteome</keyword>
<evidence type="ECO:0000256" key="7">
    <source>
        <dbReference type="ARBA" id="ARBA00022741"/>
    </source>
</evidence>
<organism evidence="13 14">
    <name type="scientific">Roseinatronobacter alkalisoli</name>
    <dbReference type="NCBI Taxonomy" id="3028235"/>
    <lineage>
        <taxon>Bacteria</taxon>
        <taxon>Pseudomonadati</taxon>
        <taxon>Pseudomonadota</taxon>
        <taxon>Alphaproteobacteria</taxon>
        <taxon>Rhodobacterales</taxon>
        <taxon>Paracoccaceae</taxon>
        <taxon>Roseinatronobacter</taxon>
    </lineage>
</organism>
<dbReference type="Pfam" id="PF01467">
    <property type="entry name" value="CTP_transf_like"/>
    <property type="match status" value="1"/>
</dbReference>
<name>A0ABT5T803_9RHOB</name>
<dbReference type="EMBL" id="JAQZSM010000002">
    <property type="protein sequence ID" value="MDD7970083.1"/>
    <property type="molecule type" value="Genomic_DNA"/>
</dbReference>
<comment type="function">
    <text evidence="1 11">Catalyzes the reversible adenylation of nicotinate mononucleotide (NaMN) to nicotinic acid adenine dinucleotide (NaAD).</text>
</comment>